<dbReference type="EMBL" id="BART01040032">
    <property type="protein sequence ID" value="GAH25465.1"/>
    <property type="molecule type" value="Genomic_DNA"/>
</dbReference>
<sequence>ITTRYIYPITIKNTMRITIPLILGYLYNKNTVINPKKPEIIVIVIKSIVEFINSVVKIAKKPHIIEIM</sequence>
<dbReference type="AlphaFoldDB" id="X1EYU0"/>
<organism evidence="1">
    <name type="scientific">marine sediment metagenome</name>
    <dbReference type="NCBI Taxonomy" id="412755"/>
    <lineage>
        <taxon>unclassified sequences</taxon>
        <taxon>metagenomes</taxon>
        <taxon>ecological metagenomes</taxon>
    </lineage>
</organism>
<feature type="non-terminal residue" evidence="1">
    <location>
        <position position="1"/>
    </location>
</feature>
<proteinExistence type="predicted"/>
<name>X1EYU0_9ZZZZ</name>
<protein>
    <submittedName>
        <fullName evidence="1">Uncharacterized protein</fullName>
    </submittedName>
</protein>
<evidence type="ECO:0000313" key="1">
    <source>
        <dbReference type="EMBL" id="GAH25465.1"/>
    </source>
</evidence>
<gene>
    <name evidence="1" type="ORF">S01H4_65428</name>
</gene>
<comment type="caution">
    <text evidence="1">The sequence shown here is derived from an EMBL/GenBank/DDBJ whole genome shotgun (WGS) entry which is preliminary data.</text>
</comment>
<accession>X1EYU0</accession>
<reference evidence="1" key="1">
    <citation type="journal article" date="2014" name="Front. Microbiol.">
        <title>High frequency of phylogenetically diverse reductive dehalogenase-homologous genes in deep subseafloor sedimentary metagenomes.</title>
        <authorList>
            <person name="Kawai M."/>
            <person name="Futagami T."/>
            <person name="Toyoda A."/>
            <person name="Takaki Y."/>
            <person name="Nishi S."/>
            <person name="Hori S."/>
            <person name="Arai W."/>
            <person name="Tsubouchi T."/>
            <person name="Morono Y."/>
            <person name="Uchiyama I."/>
            <person name="Ito T."/>
            <person name="Fujiyama A."/>
            <person name="Inagaki F."/>
            <person name="Takami H."/>
        </authorList>
    </citation>
    <scope>NUCLEOTIDE SEQUENCE</scope>
    <source>
        <strain evidence="1">Expedition CK06-06</strain>
    </source>
</reference>